<dbReference type="InterPro" id="IPR013096">
    <property type="entry name" value="Cupin_2"/>
</dbReference>
<dbReference type="InterPro" id="IPR014710">
    <property type="entry name" value="RmlC-like_jellyroll"/>
</dbReference>
<reference evidence="3" key="1">
    <citation type="submission" date="2016-11" db="EMBL/GenBank/DDBJ databases">
        <title>Trade-off between light-utilization and light-protection in marine flavobacteria.</title>
        <authorList>
            <person name="Kumagai Y."/>
            <person name="Yoshizawa S."/>
            <person name="Kogure K."/>
        </authorList>
    </citation>
    <scope>NUCLEOTIDE SEQUENCE [LARGE SCALE GENOMIC DNA]</scope>
    <source>
        <strain evidence="3">SG-18</strain>
    </source>
</reference>
<dbReference type="PANTHER" id="PTHR36114:SF1">
    <property type="entry name" value="16.7 KDA PROTEIN IN WHIE LOCUS"/>
    <property type="match status" value="1"/>
</dbReference>
<dbReference type="SUPFAM" id="SSF51182">
    <property type="entry name" value="RmlC-like cupins"/>
    <property type="match status" value="1"/>
</dbReference>
<dbReference type="InterPro" id="IPR011051">
    <property type="entry name" value="RmlC_Cupin_sf"/>
</dbReference>
<protein>
    <submittedName>
        <fullName evidence="2">Mannose-6-phosphate isomerase</fullName>
    </submittedName>
</protein>
<dbReference type="Proteomes" id="UP000239366">
    <property type="component" value="Unassembled WGS sequence"/>
</dbReference>
<dbReference type="InterPro" id="IPR052044">
    <property type="entry name" value="PKS_Associated_Protein"/>
</dbReference>
<dbReference type="EMBL" id="MQVX01000001">
    <property type="protein sequence ID" value="PQJ14374.1"/>
    <property type="molecule type" value="Genomic_DNA"/>
</dbReference>
<dbReference type="RefSeq" id="WP_105000002.1">
    <property type="nucleotide sequence ID" value="NZ_MQVX01000001.1"/>
</dbReference>
<dbReference type="GO" id="GO:0016853">
    <property type="term" value="F:isomerase activity"/>
    <property type="evidence" value="ECO:0007669"/>
    <property type="project" value="UniProtKB-KW"/>
</dbReference>
<evidence type="ECO:0000259" key="1">
    <source>
        <dbReference type="Pfam" id="PF07883"/>
    </source>
</evidence>
<dbReference type="AlphaFoldDB" id="A0A2S7T3Y3"/>
<gene>
    <name evidence="2" type="ORF">BST99_00175</name>
</gene>
<sequence>MNLSKINLLHKFDLFQEQWTPKIVAELNGQQVKLAKVEGDFVWHSHENEDELFYIVKGELSLEFRDREVRLQEGEMLVVPRGVEHRPVAEKECWILLFEPGETKHTGEVESALTKNDQDWI</sequence>
<evidence type="ECO:0000313" key="3">
    <source>
        <dbReference type="Proteomes" id="UP000239366"/>
    </source>
</evidence>
<proteinExistence type="predicted"/>
<dbReference type="OrthoDB" id="9794183at2"/>
<name>A0A2S7T3Y3_9FLAO</name>
<accession>A0A2S7T3Y3</accession>
<keyword evidence="2" id="KW-0413">Isomerase</keyword>
<dbReference type="Pfam" id="PF07883">
    <property type="entry name" value="Cupin_2"/>
    <property type="match status" value="1"/>
</dbReference>
<dbReference type="CDD" id="cd02226">
    <property type="entry name" value="cupin_YdbB-like"/>
    <property type="match status" value="1"/>
</dbReference>
<comment type="caution">
    <text evidence="2">The sequence shown here is derived from an EMBL/GenBank/DDBJ whole genome shotgun (WGS) entry which is preliminary data.</text>
</comment>
<organism evidence="2 3">
    <name type="scientific">Aureicoccus marinus</name>
    <dbReference type="NCBI Taxonomy" id="754435"/>
    <lineage>
        <taxon>Bacteria</taxon>
        <taxon>Pseudomonadati</taxon>
        <taxon>Bacteroidota</taxon>
        <taxon>Flavobacteriia</taxon>
        <taxon>Flavobacteriales</taxon>
        <taxon>Flavobacteriaceae</taxon>
        <taxon>Aureicoccus</taxon>
    </lineage>
</organism>
<dbReference type="Gene3D" id="2.60.120.10">
    <property type="entry name" value="Jelly Rolls"/>
    <property type="match status" value="1"/>
</dbReference>
<feature type="domain" description="Cupin type-2" evidence="1">
    <location>
        <begin position="36"/>
        <end position="91"/>
    </location>
</feature>
<evidence type="ECO:0000313" key="2">
    <source>
        <dbReference type="EMBL" id="PQJ14374.1"/>
    </source>
</evidence>
<keyword evidence="3" id="KW-1185">Reference proteome</keyword>
<dbReference type="PANTHER" id="PTHR36114">
    <property type="entry name" value="16.7 KDA PROTEIN IN WHIE LOCUS"/>
    <property type="match status" value="1"/>
</dbReference>